<feature type="domain" description="D-isomer specific 2-hydroxyacid dehydrogenase NAD-binding" evidence="6">
    <location>
        <begin position="107"/>
        <end position="282"/>
    </location>
</feature>
<dbReference type="InterPro" id="IPR050857">
    <property type="entry name" value="D-2-hydroxyacid_DH"/>
</dbReference>
<dbReference type="InterPro" id="IPR036291">
    <property type="entry name" value="NAD(P)-bd_dom_sf"/>
</dbReference>
<feature type="domain" description="D-isomer specific 2-hydroxyacid dehydrogenase catalytic" evidence="5">
    <location>
        <begin position="3"/>
        <end position="309"/>
    </location>
</feature>
<dbReference type="PANTHER" id="PTHR42789">
    <property type="entry name" value="D-ISOMER SPECIFIC 2-HYDROXYACID DEHYDROGENASE FAMILY PROTEIN (AFU_ORTHOLOGUE AFUA_6G10090)"/>
    <property type="match status" value="1"/>
</dbReference>
<dbReference type="Gene3D" id="3.40.50.720">
    <property type="entry name" value="NAD(P)-binding Rossmann-like Domain"/>
    <property type="match status" value="2"/>
</dbReference>
<dbReference type="GO" id="GO:0016616">
    <property type="term" value="F:oxidoreductase activity, acting on the CH-OH group of donors, NAD or NADP as acceptor"/>
    <property type="evidence" value="ECO:0007669"/>
    <property type="project" value="InterPro"/>
</dbReference>
<dbReference type="InterPro" id="IPR006139">
    <property type="entry name" value="D-isomer_2_OHA_DH_cat_dom"/>
</dbReference>
<dbReference type="Proteomes" id="UP000219327">
    <property type="component" value="Unassembled WGS sequence"/>
</dbReference>
<evidence type="ECO:0008006" key="9">
    <source>
        <dbReference type="Google" id="ProtNLM"/>
    </source>
</evidence>
<dbReference type="GO" id="GO:0051287">
    <property type="term" value="F:NAD binding"/>
    <property type="evidence" value="ECO:0007669"/>
    <property type="project" value="InterPro"/>
</dbReference>
<reference evidence="7 8" key="1">
    <citation type="submission" date="2017-08" db="EMBL/GenBank/DDBJ databases">
        <title>Fine stratification of microbial communities through a metagenomic profile of the photic zone.</title>
        <authorList>
            <person name="Haro-Moreno J.M."/>
            <person name="Lopez-Perez M."/>
            <person name="De La Torre J."/>
            <person name="Picazo A."/>
            <person name="Camacho A."/>
            <person name="Rodriguez-Valera F."/>
        </authorList>
    </citation>
    <scope>NUCLEOTIDE SEQUENCE [LARGE SCALE GENOMIC DNA]</scope>
    <source>
        <strain evidence="7">MED-G24</strain>
    </source>
</reference>
<evidence type="ECO:0000256" key="4">
    <source>
        <dbReference type="RuleBase" id="RU003719"/>
    </source>
</evidence>
<evidence type="ECO:0000256" key="2">
    <source>
        <dbReference type="ARBA" id="ARBA00023002"/>
    </source>
</evidence>
<keyword evidence="3" id="KW-0520">NAD</keyword>
<evidence type="ECO:0000313" key="8">
    <source>
        <dbReference type="Proteomes" id="UP000219327"/>
    </source>
</evidence>
<evidence type="ECO:0000259" key="5">
    <source>
        <dbReference type="Pfam" id="PF00389"/>
    </source>
</evidence>
<dbReference type="FunFam" id="3.40.50.720:FF:000203">
    <property type="entry name" value="D-3-phosphoglycerate dehydrogenase (SerA)"/>
    <property type="match status" value="1"/>
</dbReference>
<comment type="caution">
    <text evidence="7">The sequence shown here is derived from an EMBL/GenBank/DDBJ whole genome shotgun (WGS) entry which is preliminary data.</text>
</comment>
<dbReference type="InterPro" id="IPR006140">
    <property type="entry name" value="D-isomer_DH_NAD-bd"/>
</dbReference>
<dbReference type="CDD" id="cd12173">
    <property type="entry name" value="PGDH_4"/>
    <property type="match status" value="1"/>
</dbReference>
<accession>A0A2A5WSN2</accession>
<dbReference type="Pfam" id="PF00389">
    <property type="entry name" value="2-Hacid_dh"/>
    <property type="match status" value="1"/>
</dbReference>
<dbReference type="PANTHER" id="PTHR42789:SF1">
    <property type="entry name" value="D-ISOMER SPECIFIC 2-HYDROXYACID DEHYDROGENASE FAMILY PROTEIN (AFU_ORTHOLOGUE AFUA_6G10090)"/>
    <property type="match status" value="1"/>
</dbReference>
<comment type="similarity">
    <text evidence="1 4">Belongs to the D-isomer specific 2-hydroxyacid dehydrogenase family.</text>
</comment>
<evidence type="ECO:0000313" key="7">
    <source>
        <dbReference type="EMBL" id="PDH39545.1"/>
    </source>
</evidence>
<dbReference type="SUPFAM" id="SSF52283">
    <property type="entry name" value="Formate/glycerate dehydrogenase catalytic domain-like"/>
    <property type="match status" value="1"/>
</dbReference>
<protein>
    <recommendedName>
        <fullName evidence="9">3-phosphoglycerate dehydrogenase</fullName>
    </recommendedName>
</protein>
<dbReference type="AlphaFoldDB" id="A0A2A5WSN2"/>
<name>A0A2A5WSN2_9GAMM</name>
<dbReference type="Pfam" id="PF02826">
    <property type="entry name" value="2-Hacid_dh_C"/>
    <property type="match status" value="1"/>
</dbReference>
<evidence type="ECO:0000259" key="6">
    <source>
        <dbReference type="Pfam" id="PF02826"/>
    </source>
</evidence>
<evidence type="ECO:0000256" key="3">
    <source>
        <dbReference type="ARBA" id="ARBA00023027"/>
    </source>
</evidence>
<dbReference type="EMBL" id="NTKD01000023">
    <property type="protein sequence ID" value="PDH39545.1"/>
    <property type="molecule type" value="Genomic_DNA"/>
</dbReference>
<evidence type="ECO:0000256" key="1">
    <source>
        <dbReference type="ARBA" id="ARBA00005854"/>
    </source>
</evidence>
<dbReference type="SUPFAM" id="SSF51735">
    <property type="entry name" value="NAD(P)-binding Rossmann-fold domains"/>
    <property type="match status" value="1"/>
</dbReference>
<gene>
    <name evidence="7" type="ORF">CNE99_05455</name>
</gene>
<sequence length="320" mass="34103">MKVMMTEPLQPIGIAVFEDHPDIELIRPEDTSEEALIEAARGVDGIAVRSAKLTADVLAAAPNLRGVSRHGVGYDNIDVATLTNRRIPLMLAIHANAISVAEHTMFFLLSLAKRGRIYDQAARESNFALRSSAIAVDIADKTLTIVGFGRIGTRLAKRALAFDMQVNVCDPYVDDAEISAAGCTPVSNFQDVLPNTDFLTVHCPLNNETRHIVSKDELSLMGPDSFVINCARGGIVDEAALMSALDSDAIAGAGIDVYETEPPAADHPFLKSDKIYLSPHSAGVSIEAARRMSTETATNLVAALSGDINPATLANPEVLG</sequence>
<organism evidence="7 8">
    <name type="scientific">OM182 bacterium MED-G24</name>
    <dbReference type="NCBI Taxonomy" id="1986255"/>
    <lineage>
        <taxon>Bacteria</taxon>
        <taxon>Pseudomonadati</taxon>
        <taxon>Pseudomonadota</taxon>
        <taxon>Gammaproteobacteria</taxon>
        <taxon>OMG group</taxon>
        <taxon>OM182 clade</taxon>
    </lineage>
</organism>
<proteinExistence type="inferred from homology"/>
<keyword evidence="2 4" id="KW-0560">Oxidoreductase</keyword>